<evidence type="ECO:0000313" key="1">
    <source>
        <dbReference type="EMBL" id="GMA93804.1"/>
    </source>
</evidence>
<reference evidence="2" key="1">
    <citation type="journal article" date="2019" name="Int. J. Syst. Evol. Microbiol.">
        <title>The Global Catalogue of Microorganisms (GCM) 10K type strain sequencing project: providing services to taxonomists for standard genome sequencing and annotation.</title>
        <authorList>
            <consortium name="The Broad Institute Genomics Platform"/>
            <consortium name="The Broad Institute Genome Sequencing Center for Infectious Disease"/>
            <person name="Wu L."/>
            <person name="Ma J."/>
        </authorList>
    </citation>
    <scope>NUCLEOTIDE SEQUENCE [LARGE SCALE GENOMIC DNA]</scope>
    <source>
        <strain evidence="2">NBRC 108894</strain>
    </source>
</reference>
<keyword evidence="2" id="KW-1185">Reference proteome</keyword>
<sequence>MTAQDELVRLHAALAGFAEVQAELTERLVAFEKLHGFADDPQTIYEMEAHAAAQSTAQLVGALSAVGNAVLFLLNAERERLS</sequence>
<evidence type="ECO:0000313" key="2">
    <source>
        <dbReference type="Proteomes" id="UP001157034"/>
    </source>
</evidence>
<name>A0ABQ6K2Z0_9MICO</name>
<proteinExistence type="predicted"/>
<comment type="caution">
    <text evidence="1">The sequence shown here is derived from an EMBL/GenBank/DDBJ whole genome shotgun (WGS) entry which is preliminary data.</text>
</comment>
<dbReference type="EMBL" id="BSVB01000001">
    <property type="protein sequence ID" value="GMA93804.1"/>
    <property type="molecule type" value="Genomic_DNA"/>
</dbReference>
<dbReference type="Proteomes" id="UP001157034">
    <property type="component" value="Unassembled WGS sequence"/>
</dbReference>
<protein>
    <submittedName>
        <fullName evidence="1">Uncharacterized protein</fullName>
    </submittedName>
</protein>
<organism evidence="1 2">
    <name type="scientific">Pseudolysinimonas kribbensis</name>
    <dbReference type="NCBI Taxonomy" id="433641"/>
    <lineage>
        <taxon>Bacteria</taxon>
        <taxon>Bacillati</taxon>
        <taxon>Actinomycetota</taxon>
        <taxon>Actinomycetes</taxon>
        <taxon>Micrococcales</taxon>
        <taxon>Microbacteriaceae</taxon>
        <taxon>Pseudolysinimonas</taxon>
    </lineage>
</organism>
<dbReference type="RefSeq" id="WP_284252766.1">
    <property type="nucleotide sequence ID" value="NZ_BAAAQO010000003.1"/>
</dbReference>
<gene>
    <name evidence="1" type="ORF">GCM10025881_06280</name>
</gene>
<accession>A0ABQ6K2Z0</accession>